<keyword evidence="1" id="KW-0472">Membrane</keyword>
<dbReference type="AlphaFoldDB" id="A0A1F8F1G8"/>
<comment type="caution">
    <text evidence="2">The sequence shown here is derived from an EMBL/GenBank/DDBJ whole genome shotgun (WGS) entry which is preliminary data.</text>
</comment>
<evidence type="ECO:0000256" key="1">
    <source>
        <dbReference type="SAM" id="Phobius"/>
    </source>
</evidence>
<protein>
    <submittedName>
        <fullName evidence="2">Uncharacterized protein</fullName>
    </submittedName>
</protein>
<gene>
    <name evidence="2" type="ORF">A3B86_00030</name>
</gene>
<feature type="transmembrane region" description="Helical" evidence="1">
    <location>
        <begin position="12"/>
        <end position="30"/>
    </location>
</feature>
<sequence>MDKFIIQLGESKVLLTFIVVIGAIVGYLSYSGLDAPLIPENLDLVPRADSLESFANLSIDFSILENETFKSLDIFGENPVSPGITGERINPFAPI</sequence>
<reference evidence="2 3" key="1">
    <citation type="journal article" date="2016" name="Nat. Commun.">
        <title>Thousands of microbial genomes shed light on interconnected biogeochemical processes in an aquifer system.</title>
        <authorList>
            <person name="Anantharaman K."/>
            <person name="Brown C.T."/>
            <person name="Hug L.A."/>
            <person name="Sharon I."/>
            <person name="Castelle C.J."/>
            <person name="Probst A.J."/>
            <person name="Thomas B.C."/>
            <person name="Singh A."/>
            <person name="Wilkins M.J."/>
            <person name="Karaoz U."/>
            <person name="Brodie E.L."/>
            <person name="Williams K.H."/>
            <person name="Hubbard S.S."/>
            <person name="Banfield J.F."/>
        </authorList>
    </citation>
    <scope>NUCLEOTIDE SEQUENCE [LARGE SCALE GENOMIC DNA]</scope>
</reference>
<dbReference type="Proteomes" id="UP000176834">
    <property type="component" value="Unassembled WGS sequence"/>
</dbReference>
<evidence type="ECO:0000313" key="3">
    <source>
        <dbReference type="Proteomes" id="UP000176834"/>
    </source>
</evidence>
<dbReference type="EMBL" id="MGJN01000011">
    <property type="protein sequence ID" value="OGN06984.1"/>
    <property type="molecule type" value="Genomic_DNA"/>
</dbReference>
<keyword evidence="1" id="KW-1133">Transmembrane helix</keyword>
<name>A0A1F8F1G8_9BACT</name>
<proteinExistence type="predicted"/>
<organism evidence="2 3">
    <name type="scientific">Candidatus Yanofskybacteria bacterium RIFCSPHIGHO2_02_FULL_38_22b</name>
    <dbReference type="NCBI Taxonomy" id="1802673"/>
    <lineage>
        <taxon>Bacteria</taxon>
        <taxon>Candidatus Yanofskyibacteriota</taxon>
    </lineage>
</organism>
<evidence type="ECO:0000313" key="2">
    <source>
        <dbReference type="EMBL" id="OGN06984.1"/>
    </source>
</evidence>
<keyword evidence="1" id="KW-0812">Transmembrane</keyword>
<accession>A0A1F8F1G8</accession>